<proteinExistence type="predicted"/>
<keyword evidence="4" id="KW-1185">Reference proteome</keyword>
<dbReference type="Proteomes" id="UP000291072">
    <property type="component" value="Unassembled WGS sequence"/>
</dbReference>
<feature type="transmembrane region" description="Helical" evidence="2">
    <location>
        <begin position="92"/>
        <end position="120"/>
    </location>
</feature>
<keyword evidence="1" id="KW-0175">Coiled coil</keyword>
<feature type="transmembrane region" description="Helical" evidence="2">
    <location>
        <begin position="126"/>
        <end position="150"/>
    </location>
</feature>
<dbReference type="RefSeq" id="WP_131613107.1">
    <property type="nucleotide sequence ID" value="NZ_PSZP01000002.1"/>
</dbReference>
<reference evidence="3 4" key="1">
    <citation type="submission" date="2018-02" db="EMBL/GenBank/DDBJ databases">
        <title>Mycoplasma marinum and Mycoplasma todarodis sp. nov., moderately halophilic and psychrotolerant mycoplasmas isolated from cephalopods.</title>
        <authorList>
            <person name="Viver T."/>
        </authorList>
    </citation>
    <scope>NUCLEOTIDE SEQUENCE [LARGE SCALE GENOMIC DNA]</scope>
    <source>
        <strain evidence="3 4">5H</strain>
    </source>
</reference>
<comment type="caution">
    <text evidence="3">The sequence shown here is derived from an EMBL/GenBank/DDBJ whole genome shotgun (WGS) entry which is preliminary data.</text>
</comment>
<dbReference type="OrthoDB" id="9822597at2"/>
<evidence type="ECO:0000313" key="3">
    <source>
        <dbReference type="EMBL" id="TCG11964.1"/>
    </source>
</evidence>
<keyword evidence="2" id="KW-0472">Membrane</keyword>
<dbReference type="EMBL" id="PSZP01000002">
    <property type="protein sequence ID" value="TCG11964.1"/>
    <property type="molecule type" value="Genomic_DNA"/>
</dbReference>
<sequence>MSKIYLKMYLHSLIRSKLNIILFSVITISGIILNSIIGGNQSLNYSFVFALPSFVWMISASLMFSVEFYLKTKVNGTELIFASKSIKREKNVILRTVVMFVVIFISNSLLSFVIFIPAMIRTHEVGMYMTLWIIIVFASILIIFFCITFFSLICSHFSTITAMLLVSISAIGLIAGSLVTRILMNPENHNKLYWDKDNKMNYAKMLRVNKNGKVEKEYKVFSKGENNFHNKLLGDDTLNKTNELNSWLNPSEWIINPVSSLFGKSYKIKDENYTLASQDSYKFSLLKIKNNLKGDISQIPINSKDTWAFVSEGDFNPFLEEKAALIKELARISKEFLKEFNENSLSKGDTLTVWLKKLKSDTIWNNLNLSKDEKEILKFWTGINKKSHLNMYILNYYDLLSNKMDNFENKLKEEGVPQSHIEMFSFIFKGGIAKKNIFALNALTKVGEINKEFPFLTYTDLSAPANIQNIHDLKKLIHFNKGTQTFRIALQNDVYEDIELSLIDRGLSKIKQQKDWEEYIDHNNELGNLENLYNKLKRNLMNQQKNIREIHFFNNKLDIYRMEGYYSIESTTFSETYSITPLILLMLSMGLFVLLLKTYKRKIIR</sequence>
<name>A0A4R0XVR9_9MOLU</name>
<protein>
    <submittedName>
        <fullName evidence="3">Uncharacterized protein</fullName>
    </submittedName>
</protein>
<organism evidence="3 4">
    <name type="scientific">Mycoplasma todarodis</name>
    <dbReference type="NCBI Taxonomy" id="1937191"/>
    <lineage>
        <taxon>Bacteria</taxon>
        <taxon>Bacillati</taxon>
        <taxon>Mycoplasmatota</taxon>
        <taxon>Mollicutes</taxon>
        <taxon>Mycoplasmataceae</taxon>
        <taxon>Mycoplasma</taxon>
    </lineage>
</organism>
<dbReference type="AlphaFoldDB" id="A0A4R0XVR9"/>
<accession>A0A4R0XVR9</accession>
<evidence type="ECO:0000256" key="1">
    <source>
        <dbReference type="SAM" id="Coils"/>
    </source>
</evidence>
<feature type="transmembrane region" description="Helical" evidence="2">
    <location>
        <begin position="49"/>
        <end position="71"/>
    </location>
</feature>
<evidence type="ECO:0000256" key="2">
    <source>
        <dbReference type="SAM" id="Phobius"/>
    </source>
</evidence>
<feature type="transmembrane region" description="Helical" evidence="2">
    <location>
        <begin position="20"/>
        <end position="37"/>
    </location>
</feature>
<feature type="transmembrane region" description="Helical" evidence="2">
    <location>
        <begin position="162"/>
        <end position="184"/>
    </location>
</feature>
<feature type="coiled-coil region" evidence="1">
    <location>
        <begin position="519"/>
        <end position="546"/>
    </location>
</feature>
<keyword evidence="2" id="KW-1133">Transmembrane helix</keyword>
<evidence type="ECO:0000313" key="4">
    <source>
        <dbReference type="Proteomes" id="UP000291072"/>
    </source>
</evidence>
<feature type="transmembrane region" description="Helical" evidence="2">
    <location>
        <begin position="577"/>
        <end position="596"/>
    </location>
</feature>
<gene>
    <name evidence="3" type="ORF">C4B25_00470</name>
</gene>
<keyword evidence="2" id="KW-0812">Transmembrane</keyword>